<evidence type="ECO:0000259" key="5">
    <source>
        <dbReference type="SMART" id="SM00635"/>
    </source>
</evidence>
<dbReference type="Gene3D" id="2.60.120.260">
    <property type="entry name" value="Galactose-binding domain-like"/>
    <property type="match status" value="1"/>
</dbReference>
<evidence type="ECO:0000256" key="2">
    <source>
        <dbReference type="ARBA" id="ARBA00022801"/>
    </source>
</evidence>
<dbReference type="PANTHER" id="PTHR22925">
    <property type="entry name" value="GLYCOSYL HYDROLASE 43 FAMILY MEMBER"/>
    <property type="match status" value="1"/>
</dbReference>
<dbReference type="PANTHER" id="PTHR22925:SF3">
    <property type="entry name" value="GLYCOSYL HYDROLASE FAMILY PROTEIN 43"/>
    <property type="match status" value="1"/>
</dbReference>
<dbReference type="EMBL" id="JAJEQM010000003">
    <property type="protein sequence ID" value="MCC2209937.1"/>
    <property type="molecule type" value="Genomic_DNA"/>
</dbReference>
<feature type="chain" id="PRO_5041933087" evidence="4">
    <location>
        <begin position="24"/>
        <end position="1087"/>
    </location>
</feature>
<dbReference type="AlphaFoldDB" id="A0AAE3DXM1"/>
<evidence type="ECO:0000313" key="6">
    <source>
        <dbReference type="EMBL" id="MCC2209937.1"/>
    </source>
</evidence>
<feature type="domain" description="BIG2" evidence="5">
    <location>
        <begin position="287"/>
        <end position="365"/>
    </location>
</feature>
<keyword evidence="4" id="KW-0732">Signal</keyword>
<dbReference type="GO" id="GO:0005975">
    <property type="term" value="P:carbohydrate metabolic process"/>
    <property type="evidence" value="ECO:0007669"/>
    <property type="project" value="InterPro"/>
</dbReference>
<dbReference type="SUPFAM" id="SSF49373">
    <property type="entry name" value="Invasin/intimin cell-adhesion fragments"/>
    <property type="match status" value="3"/>
</dbReference>
<dbReference type="SMART" id="SM00635">
    <property type="entry name" value="BID_2"/>
    <property type="match status" value="3"/>
</dbReference>
<gene>
    <name evidence="6" type="ORF">LKE05_03880</name>
</gene>
<dbReference type="SUPFAM" id="SSF75005">
    <property type="entry name" value="Arabinanase/levansucrase/invertase"/>
    <property type="match status" value="1"/>
</dbReference>
<dbReference type="InterPro" id="IPR006710">
    <property type="entry name" value="Glyco_hydro_43"/>
</dbReference>
<dbReference type="InterPro" id="IPR008964">
    <property type="entry name" value="Invasin/intimin_cell_adhesion"/>
</dbReference>
<feature type="domain" description="BIG2" evidence="5">
    <location>
        <begin position="374"/>
        <end position="449"/>
    </location>
</feature>
<evidence type="ECO:0000313" key="7">
    <source>
        <dbReference type="Proteomes" id="UP001198242"/>
    </source>
</evidence>
<feature type="domain" description="BIG2" evidence="5">
    <location>
        <begin position="203"/>
        <end position="281"/>
    </location>
</feature>
<evidence type="ECO:0000256" key="3">
    <source>
        <dbReference type="ARBA" id="ARBA00023295"/>
    </source>
</evidence>
<keyword evidence="7" id="KW-1185">Reference proteome</keyword>
<dbReference type="InterPro" id="IPR023296">
    <property type="entry name" value="Glyco_hydro_beta-prop_sf"/>
</dbReference>
<dbReference type="Gene3D" id="2.115.10.20">
    <property type="entry name" value="Glycosyl hydrolase domain, family 43"/>
    <property type="match status" value="1"/>
</dbReference>
<evidence type="ECO:0000256" key="4">
    <source>
        <dbReference type="SAM" id="SignalP"/>
    </source>
</evidence>
<organism evidence="6 7">
    <name type="scientific">Hominilimicola fabiformis</name>
    <dbReference type="NCBI Taxonomy" id="2885356"/>
    <lineage>
        <taxon>Bacteria</taxon>
        <taxon>Bacillati</taxon>
        <taxon>Bacillota</taxon>
        <taxon>Clostridia</taxon>
        <taxon>Eubacteriales</taxon>
        <taxon>Oscillospiraceae</taxon>
        <taxon>Hominilimicola</taxon>
    </lineage>
</organism>
<dbReference type="InterPro" id="IPR003343">
    <property type="entry name" value="Big_2"/>
</dbReference>
<sequence>MVLKKLISIISVFAIIVSSFTTAVVSADEEMTPIACTQSASYLTDGDGNVTQTIVNYAGKEDISNINWNTKSNSWGGVGVLEFTVPAAEAKCIKSATLTVSVHNGSSRSGGRTYDIYPADITINADTTASEIKAISLDKSMYQAEGVKQGETRTDQISTETIREYVKGKVKADVESKVQFAFSNSSQTLDIDPKTATLALTMYDGGVALDKNELILSTSGEPQRLTYSIFGEGINDGDLVWISENEDIATVDDTGLVTPKKAGRTVVSIKTADSSFKADCAVTVLQAAQDITIDKASLSLLSGGKNGELTAKLLPETAVKRQIKWTSSDENVATVSSNGIVTPISVGETIITAAAADNEKLTASCNVTVAEMAEPQSISLDKENVSLPKLGATVSLDAKVQPTGADDRITWTSSDTKIAQVYDGVIVAGEVGTAEITAATSNGKTAKCTVTVTEDKQLITNDRFYTDTDGNILYSQGGGIFKYPNDDKYYWYGVRYKEAVSYAADPSSGKTVEHPAFEAYTLYTSDDLVNWKYEGDVATLETLGQSWCGWAGRCGVVYNEKANKYVLVSQFNGTIIASADNPKGPFKTEKGYFWGGTSLPVIANGDTGDLTMFYDEDSKGYMICSSANGRGHLYIAPMDEAKDFCDFDFDNIKELNGSTGSYFDEDGSVQKKDKGGIEGDCMFKYKDHYYFTGSDLYGWRGSRVYVFESKDILGDYKLKPDYIDTSKSSSNLPYIMPGAKYSYAHNSQTGFYYTLHGSKQDTVIYCGDRWCDFGTHGIGYNQWVPLTMDGYTPHFNDLSQWKLNSETGEWTIGDGNNYIANNEFDADRVDVKSLTGWECSDSTDGSVNGNVKARRFYGNYAAKQSADTDYTARLKQTIKDLPNGIYTLRASVMSSGGQNECVLYANTNNKNYTASLKSKMSNWTDVVVKDIIIENGECEIGLYSDSPANCYVRIDDMYLTRNYDGTVIEGRLNKNVPTVLKNAIVLKDAQGNEMKELKNSEAYAEATYVNKDNKEKKLTLYMALYDKDGKLQSVKIKNETAAPKGTGTIRTENANIDNSAGAAYVKLFLWENGMKPLYNSITIKEAK</sequence>
<dbReference type="Pfam" id="PF04616">
    <property type="entry name" value="Glyco_hydro_43"/>
    <property type="match status" value="1"/>
</dbReference>
<comment type="caution">
    <text evidence="6">The sequence shown here is derived from an EMBL/GenBank/DDBJ whole genome shotgun (WGS) entry which is preliminary data.</text>
</comment>
<proteinExistence type="inferred from homology"/>
<dbReference type="Pfam" id="PF02368">
    <property type="entry name" value="Big_2"/>
    <property type="match status" value="3"/>
</dbReference>
<comment type="similarity">
    <text evidence="1">Belongs to the glycosyl hydrolase 43 family.</text>
</comment>
<keyword evidence="2" id="KW-0378">Hydrolase</keyword>
<dbReference type="Proteomes" id="UP001198242">
    <property type="component" value="Unassembled WGS sequence"/>
</dbReference>
<name>A0AAE3DXM1_9FIRM</name>
<reference evidence="6 7" key="1">
    <citation type="submission" date="2021-10" db="EMBL/GenBank/DDBJ databases">
        <title>Anaerobic single-cell dispensing facilitates the cultivation of human gut bacteria.</title>
        <authorList>
            <person name="Afrizal A."/>
        </authorList>
    </citation>
    <scope>NUCLEOTIDE SEQUENCE [LARGE SCALE GENOMIC DNA]</scope>
    <source>
        <strain evidence="6 7">CLA-AA-H232</strain>
    </source>
</reference>
<dbReference type="Gene3D" id="2.60.40.1080">
    <property type="match status" value="3"/>
</dbReference>
<protein>
    <submittedName>
        <fullName evidence="6">Ig-like domain-containing protein</fullName>
    </submittedName>
</protein>
<keyword evidence="3" id="KW-0326">Glycosidase</keyword>
<feature type="signal peptide" evidence="4">
    <location>
        <begin position="1"/>
        <end position="23"/>
    </location>
</feature>
<accession>A0AAE3DXM1</accession>
<evidence type="ECO:0000256" key="1">
    <source>
        <dbReference type="ARBA" id="ARBA00009865"/>
    </source>
</evidence>
<dbReference type="RefSeq" id="WP_308455975.1">
    <property type="nucleotide sequence ID" value="NZ_JAJEQM010000003.1"/>
</dbReference>
<dbReference type="GO" id="GO:0004553">
    <property type="term" value="F:hydrolase activity, hydrolyzing O-glycosyl compounds"/>
    <property type="evidence" value="ECO:0007669"/>
    <property type="project" value="InterPro"/>
</dbReference>